<dbReference type="EMBL" id="CP025938">
    <property type="protein sequence ID" value="AUS04969.1"/>
    <property type="molecule type" value="Genomic_DNA"/>
</dbReference>
<dbReference type="KEGG" id="taj:C1A40_05555"/>
<evidence type="ECO:0000313" key="2">
    <source>
        <dbReference type="Proteomes" id="UP000236592"/>
    </source>
</evidence>
<protein>
    <submittedName>
        <fullName evidence="1">Uncharacterized protein</fullName>
    </submittedName>
</protein>
<organism evidence="1 2">
    <name type="scientific">Pseudotamlana carrageenivorans</name>
    <dbReference type="NCBI Taxonomy" id="2069432"/>
    <lineage>
        <taxon>Bacteria</taxon>
        <taxon>Pseudomonadati</taxon>
        <taxon>Bacteroidota</taxon>
        <taxon>Flavobacteriia</taxon>
        <taxon>Flavobacteriales</taxon>
        <taxon>Flavobacteriaceae</taxon>
        <taxon>Pseudotamlana</taxon>
    </lineage>
</organism>
<sequence length="221" mass="25770">MIKTRENRTDELLKKTIMKANNDPYKLLEKEGVAKKVLSERSLEALSIYDETLEGLKEFPDDKTMKDMAEQIGETAIELLKEDISTLKDELSDKAEQQQKKQLKKAQSKKILEKSEKTMDYLAECRRKLRDERKQKMASGEIKKPVKRKLTTKLKDNMKKIANMMPKAIKEDPNKVEQTEKAVQKFLGDLKRIWGMNKIKPIEDELHEKFSELKEKAEQTA</sequence>
<dbReference type="Proteomes" id="UP000236592">
    <property type="component" value="Chromosome"/>
</dbReference>
<dbReference type="AlphaFoldDB" id="A0A2I7SGD6"/>
<accession>A0A2I7SGD6</accession>
<reference evidence="2" key="1">
    <citation type="submission" date="2018-01" db="EMBL/GenBank/DDBJ databases">
        <title>Complete genome of Tamlana sp. UJ94.</title>
        <authorList>
            <person name="Jung J."/>
            <person name="Chung D."/>
            <person name="Bae S.S."/>
            <person name="Baek K."/>
        </authorList>
    </citation>
    <scope>NUCLEOTIDE SEQUENCE [LARGE SCALE GENOMIC DNA]</scope>
    <source>
        <strain evidence="2">UJ94</strain>
    </source>
</reference>
<proteinExistence type="predicted"/>
<keyword evidence="2" id="KW-1185">Reference proteome</keyword>
<gene>
    <name evidence="1" type="ORF">C1A40_05555</name>
</gene>
<name>A0A2I7SGD6_9FLAO</name>
<evidence type="ECO:0000313" key="1">
    <source>
        <dbReference type="EMBL" id="AUS04969.1"/>
    </source>
</evidence>